<feature type="compositionally biased region" description="Basic and acidic residues" evidence="1">
    <location>
        <begin position="39"/>
        <end position="52"/>
    </location>
</feature>
<dbReference type="RefSeq" id="XP_025345446.1">
    <property type="nucleotide sequence ID" value="XM_025493328.1"/>
</dbReference>
<dbReference type="Proteomes" id="UP000245942">
    <property type="component" value="Unassembled WGS sequence"/>
</dbReference>
<feature type="region of interest" description="Disordered" evidence="1">
    <location>
        <begin position="39"/>
        <end position="82"/>
    </location>
</feature>
<dbReference type="AlphaFoldDB" id="A0A316TYD1"/>
<name>A0A316TYD1_9BASI</name>
<proteinExistence type="predicted"/>
<keyword evidence="4" id="KW-1185">Reference proteome</keyword>
<evidence type="ECO:0000256" key="2">
    <source>
        <dbReference type="SAM" id="Phobius"/>
    </source>
</evidence>
<accession>A0A316TYD1</accession>
<protein>
    <submittedName>
        <fullName evidence="3">Uncharacterized protein</fullName>
    </submittedName>
</protein>
<dbReference type="EMBL" id="KZ819337">
    <property type="protein sequence ID" value="PWN18286.1"/>
    <property type="molecule type" value="Genomic_DNA"/>
</dbReference>
<evidence type="ECO:0000256" key="1">
    <source>
        <dbReference type="SAM" id="MobiDB-lite"/>
    </source>
</evidence>
<reference evidence="3 4" key="1">
    <citation type="journal article" date="2018" name="Mol. Biol. Evol.">
        <title>Broad Genomic Sampling Reveals a Smut Pathogenic Ancestry of the Fungal Clade Ustilaginomycotina.</title>
        <authorList>
            <person name="Kijpornyongpan T."/>
            <person name="Mondo S.J."/>
            <person name="Barry K."/>
            <person name="Sandor L."/>
            <person name="Lee J."/>
            <person name="Lipzen A."/>
            <person name="Pangilinan J."/>
            <person name="LaButti K."/>
            <person name="Hainaut M."/>
            <person name="Henrissat B."/>
            <person name="Grigoriev I.V."/>
            <person name="Spatafora J.W."/>
            <person name="Aime M.C."/>
        </authorList>
    </citation>
    <scope>NUCLEOTIDE SEQUENCE [LARGE SCALE GENOMIC DNA]</scope>
    <source>
        <strain evidence="3 4">MCA 4718</strain>
    </source>
</reference>
<evidence type="ECO:0000313" key="4">
    <source>
        <dbReference type="Proteomes" id="UP000245942"/>
    </source>
</evidence>
<feature type="compositionally biased region" description="Low complexity" evidence="1">
    <location>
        <begin position="67"/>
        <end position="82"/>
    </location>
</feature>
<evidence type="ECO:0000313" key="3">
    <source>
        <dbReference type="EMBL" id="PWN18286.1"/>
    </source>
</evidence>
<keyword evidence="2" id="KW-0812">Transmembrane</keyword>
<keyword evidence="2" id="KW-1133">Transmembrane helix</keyword>
<sequence length="82" mass="9644">MSYSPRPPSSNRPSPIGFIIIAAISSAGFYYVANKRDQEAKRAPLSEKRRPFENPLIPPRHRDEELQQQQQQQQYQQQYQKQ</sequence>
<organism evidence="3 4">
    <name type="scientific">Pseudomicrostroma glucosiphilum</name>
    <dbReference type="NCBI Taxonomy" id="1684307"/>
    <lineage>
        <taxon>Eukaryota</taxon>
        <taxon>Fungi</taxon>
        <taxon>Dikarya</taxon>
        <taxon>Basidiomycota</taxon>
        <taxon>Ustilaginomycotina</taxon>
        <taxon>Exobasidiomycetes</taxon>
        <taxon>Microstromatales</taxon>
        <taxon>Microstromatales incertae sedis</taxon>
        <taxon>Pseudomicrostroma</taxon>
    </lineage>
</organism>
<gene>
    <name evidence="3" type="ORF">BCV69DRAFT_285253</name>
</gene>
<dbReference type="GeneID" id="37015062"/>
<feature type="transmembrane region" description="Helical" evidence="2">
    <location>
        <begin position="15"/>
        <end position="33"/>
    </location>
</feature>
<keyword evidence="2" id="KW-0472">Membrane</keyword>